<comment type="caution">
    <text evidence="1">The sequence shown here is derived from an EMBL/GenBank/DDBJ whole genome shotgun (WGS) entry which is preliminary data.</text>
</comment>
<proteinExistence type="predicted"/>
<gene>
    <name evidence="1" type="ORF">AO384_1693</name>
</gene>
<protein>
    <submittedName>
        <fullName evidence="1">TonB-dependent receptor</fullName>
    </submittedName>
</protein>
<dbReference type="AlphaFoldDB" id="A0A198UFP9"/>
<sequence>MMRQLRLIESFVSAFDQNALFGVINIISKVPLSKITQNPL</sequence>
<name>A0A198UFP9_MORCA</name>
<keyword evidence="1" id="KW-0675">Receptor</keyword>
<organism evidence="1 2">
    <name type="scientific">Moraxella catarrhalis</name>
    <name type="common">Branhamella catarrhalis</name>
    <dbReference type="NCBI Taxonomy" id="480"/>
    <lineage>
        <taxon>Bacteria</taxon>
        <taxon>Pseudomonadati</taxon>
        <taxon>Pseudomonadota</taxon>
        <taxon>Gammaproteobacteria</taxon>
        <taxon>Moraxellales</taxon>
        <taxon>Moraxellaceae</taxon>
        <taxon>Moraxella</taxon>
    </lineage>
</organism>
<evidence type="ECO:0000313" key="1">
    <source>
        <dbReference type="EMBL" id="OAU95159.1"/>
    </source>
</evidence>
<evidence type="ECO:0000313" key="2">
    <source>
        <dbReference type="Proteomes" id="UP000078228"/>
    </source>
</evidence>
<accession>A0A198UFP9</accession>
<reference evidence="1 2" key="1">
    <citation type="journal article" date="2016" name="Genome Biol. Evol.">
        <title>Comparative Genomic Analyses of the Moraxella catarrhalis Serosensitive and Seroresistant Lineages Demonstrate Their Independent Evolution.</title>
        <authorList>
            <person name="Earl J.P."/>
            <person name="de Vries S.P."/>
            <person name="Ahmed A."/>
            <person name="Powell E."/>
            <person name="Schultz M.P."/>
            <person name="Hermans P.W."/>
            <person name="Hill D.J."/>
            <person name="Zhou Z."/>
            <person name="Constantinidou C.I."/>
            <person name="Hu F.Z."/>
            <person name="Bootsma H.J."/>
            <person name="Ehrlich G.D."/>
        </authorList>
    </citation>
    <scope>NUCLEOTIDE SEQUENCE [LARGE SCALE GENOMIC DNA]</scope>
    <source>
        <strain evidence="1 2">Z7542</strain>
    </source>
</reference>
<dbReference type="EMBL" id="LXHC01000025">
    <property type="protein sequence ID" value="OAU95159.1"/>
    <property type="molecule type" value="Genomic_DNA"/>
</dbReference>
<keyword evidence="2" id="KW-1185">Reference proteome</keyword>
<dbReference type="Proteomes" id="UP000078228">
    <property type="component" value="Unassembled WGS sequence"/>
</dbReference>